<evidence type="ECO:0000313" key="3">
    <source>
        <dbReference type="Proteomes" id="UP000306740"/>
    </source>
</evidence>
<dbReference type="InterPro" id="IPR020843">
    <property type="entry name" value="ER"/>
</dbReference>
<dbReference type="Gene3D" id="3.90.180.10">
    <property type="entry name" value="Medium-chain alcohol dehydrogenases, catalytic domain"/>
    <property type="match status" value="1"/>
</dbReference>
<dbReference type="Pfam" id="PF00107">
    <property type="entry name" value="ADH_zinc_N"/>
    <property type="match status" value="1"/>
</dbReference>
<protein>
    <submittedName>
        <fullName evidence="2">NADPH:quinone oxidoreductase family protein</fullName>
    </submittedName>
</protein>
<dbReference type="Gene3D" id="3.40.50.720">
    <property type="entry name" value="NAD(P)-binding Rossmann-like Domain"/>
    <property type="match status" value="1"/>
</dbReference>
<accession>A0A5C4MNK4</accession>
<proteinExistence type="predicted"/>
<evidence type="ECO:0000259" key="1">
    <source>
        <dbReference type="SMART" id="SM00829"/>
    </source>
</evidence>
<dbReference type="OrthoDB" id="4190732at2"/>
<dbReference type="Proteomes" id="UP000306740">
    <property type="component" value="Unassembled WGS sequence"/>
</dbReference>
<dbReference type="SUPFAM" id="SSF51735">
    <property type="entry name" value="NAD(P)-binding Rossmann-fold domains"/>
    <property type="match status" value="1"/>
</dbReference>
<name>A0A5C4MNK4_9ACTN</name>
<dbReference type="PANTHER" id="PTHR43677:SF4">
    <property type="entry name" value="QUINONE OXIDOREDUCTASE-LIKE PROTEIN 2"/>
    <property type="match status" value="1"/>
</dbReference>
<dbReference type="SMART" id="SM00829">
    <property type="entry name" value="PKS_ER"/>
    <property type="match status" value="1"/>
</dbReference>
<dbReference type="InterPro" id="IPR036291">
    <property type="entry name" value="NAD(P)-bd_dom_sf"/>
</dbReference>
<dbReference type="RefSeq" id="WP_139087122.1">
    <property type="nucleotide sequence ID" value="NZ_VDFR01000048.1"/>
</dbReference>
<dbReference type="InterPro" id="IPR011032">
    <property type="entry name" value="GroES-like_sf"/>
</dbReference>
<dbReference type="PROSITE" id="PS01162">
    <property type="entry name" value="QOR_ZETA_CRYSTAL"/>
    <property type="match status" value="1"/>
</dbReference>
<feature type="domain" description="Enoyl reductase (ER)" evidence="1">
    <location>
        <begin position="7"/>
        <end position="320"/>
    </location>
</feature>
<dbReference type="InterPro" id="IPR051397">
    <property type="entry name" value="Zn-ADH-like_protein"/>
</dbReference>
<evidence type="ECO:0000313" key="2">
    <source>
        <dbReference type="EMBL" id="TNC47172.1"/>
    </source>
</evidence>
<dbReference type="Pfam" id="PF08240">
    <property type="entry name" value="ADH_N"/>
    <property type="match status" value="1"/>
</dbReference>
<dbReference type="InterPro" id="IPR013149">
    <property type="entry name" value="ADH-like_C"/>
</dbReference>
<organism evidence="2 3">
    <name type="scientific">Mumia zhuanghuii</name>
    <dbReference type="NCBI Taxonomy" id="2585211"/>
    <lineage>
        <taxon>Bacteria</taxon>
        <taxon>Bacillati</taxon>
        <taxon>Actinomycetota</taxon>
        <taxon>Actinomycetes</taxon>
        <taxon>Propionibacteriales</taxon>
        <taxon>Nocardioidaceae</taxon>
        <taxon>Mumia</taxon>
    </lineage>
</organism>
<reference evidence="2 3" key="1">
    <citation type="submission" date="2019-05" db="EMBL/GenBank/DDBJ databases">
        <title>Mumia sp. nov., isolated from the intestinal contents of plateau pika (Ochotona curzoniae) in the Qinghai-Tibet plateau of China.</title>
        <authorList>
            <person name="Tian Z."/>
        </authorList>
    </citation>
    <scope>NUCLEOTIDE SEQUENCE [LARGE SCALE GENOMIC DNA]</scope>
    <source>
        <strain evidence="3">527</strain>
    </source>
</reference>
<dbReference type="InterPro" id="IPR002364">
    <property type="entry name" value="Quin_OxRdtase/zeta-crystal_CS"/>
</dbReference>
<dbReference type="GO" id="GO:0008270">
    <property type="term" value="F:zinc ion binding"/>
    <property type="evidence" value="ECO:0007669"/>
    <property type="project" value="InterPro"/>
</dbReference>
<gene>
    <name evidence="2" type="ORF">FHE65_11235</name>
</gene>
<dbReference type="AlphaFoldDB" id="A0A5C4MNK4"/>
<dbReference type="PANTHER" id="PTHR43677">
    <property type="entry name" value="SHORT-CHAIN DEHYDROGENASE/REDUCTASE"/>
    <property type="match status" value="1"/>
</dbReference>
<dbReference type="GO" id="GO:0016491">
    <property type="term" value="F:oxidoreductase activity"/>
    <property type="evidence" value="ECO:0007669"/>
    <property type="project" value="InterPro"/>
</dbReference>
<dbReference type="CDD" id="cd08241">
    <property type="entry name" value="QOR1"/>
    <property type="match status" value="1"/>
</dbReference>
<sequence length="322" mass="33289">MRAVQITSLEGPSAVEVVEVDAPEPGPDQVVIDVKAAGVSFPEVLQTRGQYQIKPPLPFVPGSEVAGEVVSAPSGTGFSTGDRVAAFPALGGFAERVVADTSMTFHLPDNLSYEQGAAVPLNYLTAHFGLLKRGHLRNGESVLVQGAAGGVGTASIQVAKAFGAGQVIAVTSTDAKGEIAVAAGADAYVLADGFRDAVKELTGGHGVDLVVDPVGGDRFTDSLRSLKDDGRLLVIGFTAGSIPEVKVNRLLLNNLDVRGVGWGAYVLKRPGYVAAQWSELAPYLAEGKLTAPIGGRFPLEDAARALAIIDSREALGKVVLVP</sequence>
<comment type="caution">
    <text evidence="2">The sequence shown here is derived from an EMBL/GenBank/DDBJ whole genome shotgun (WGS) entry which is preliminary data.</text>
</comment>
<dbReference type="InterPro" id="IPR013154">
    <property type="entry name" value="ADH-like_N"/>
</dbReference>
<dbReference type="EMBL" id="VDFR01000048">
    <property type="protein sequence ID" value="TNC47172.1"/>
    <property type="molecule type" value="Genomic_DNA"/>
</dbReference>
<dbReference type="SUPFAM" id="SSF50129">
    <property type="entry name" value="GroES-like"/>
    <property type="match status" value="1"/>
</dbReference>